<protein>
    <submittedName>
        <fullName evidence="4">Prophage Lp1 protein 5</fullName>
    </submittedName>
</protein>
<gene>
    <name evidence="4" type="ORF">DSM100688_0254</name>
    <name evidence="5" type="ORF">GFD24_01295</name>
</gene>
<dbReference type="Gene3D" id="1.10.10.10">
    <property type="entry name" value="Winged helix-like DNA-binding domain superfamily/Winged helix DNA-binding domain"/>
    <property type="match status" value="2"/>
</dbReference>
<dbReference type="AlphaFoldDB" id="A0A6L4X2Z6"/>
<dbReference type="Proteomes" id="UP000469943">
    <property type="component" value="Unassembled WGS sequence"/>
</dbReference>
<evidence type="ECO:0000259" key="3">
    <source>
        <dbReference type="Pfam" id="PF07553"/>
    </source>
</evidence>
<reference evidence="5 6" key="1">
    <citation type="submission" date="2019-10" db="EMBL/GenBank/DDBJ databases">
        <title>Bifidobacterium from non-human primates.</title>
        <authorList>
            <person name="Modesto M."/>
        </authorList>
    </citation>
    <scope>NUCLEOTIDE SEQUENCE [LARGE SCALE GENOMIC DNA]</scope>
    <source>
        <strain evidence="5 6">TREM</strain>
    </source>
</reference>
<accession>A0A6L4X2Z6</accession>
<sequence length="183" mass="20310">MSAPNVQQPSARPARRSGGKPIWKRWWFWIAAVVIVIAVAANMNGNDSRSASDTQRPSSSQSQRSDTTDRSNDTAKQEEPKVPAEYRSALIQADTYANVMHMSKQGVYDQLVSEYGGKFSAEAAQYAIDNVHADWNANALAKAKTYQNDMAMSPEAIRDQLVSEHGERFTADEADYAIEHLND</sequence>
<dbReference type="EMBL" id="WBSM01000001">
    <property type="protein sequence ID" value="KAB8289174.1"/>
    <property type="molecule type" value="Genomic_DNA"/>
</dbReference>
<feature type="transmembrane region" description="Helical" evidence="2">
    <location>
        <begin position="26"/>
        <end position="43"/>
    </location>
</feature>
<keyword evidence="2" id="KW-0812">Transmembrane</keyword>
<evidence type="ECO:0000256" key="1">
    <source>
        <dbReference type="SAM" id="MobiDB-lite"/>
    </source>
</evidence>
<dbReference type="Proteomes" id="UP000482084">
    <property type="component" value="Unassembled WGS sequence"/>
</dbReference>
<dbReference type="EMBL" id="WHZX01000001">
    <property type="protein sequence ID" value="NEG70883.1"/>
    <property type="molecule type" value="Genomic_DNA"/>
</dbReference>
<dbReference type="RefSeq" id="WP_152357360.1">
    <property type="nucleotide sequence ID" value="NZ_WBSM01000001.1"/>
</dbReference>
<evidence type="ECO:0000313" key="7">
    <source>
        <dbReference type="Proteomes" id="UP000482084"/>
    </source>
</evidence>
<keyword evidence="7" id="KW-1185">Reference proteome</keyword>
<evidence type="ECO:0000256" key="2">
    <source>
        <dbReference type="SAM" id="Phobius"/>
    </source>
</evidence>
<dbReference type="Pfam" id="PF07553">
    <property type="entry name" value="Lipoprotein_Ltp"/>
    <property type="match status" value="2"/>
</dbReference>
<reference evidence="4 7" key="2">
    <citation type="submission" date="2019-10" db="EMBL/GenBank/DDBJ databases">
        <title>Characterization of the phylogenetic diversity of two novel species belonging to the genus Bifidobacterium: Bifidobacterium cebidarum sp. nov. and Bifidobacterium leontopitheci sp. nov.</title>
        <authorList>
            <person name="Lugli G.A."/>
            <person name="Duranti S."/>
            <person name="Milani C."/>
            <person name="Turroni F."/>
            <person name="Ventura M."/>
        </authorList>
    </citation>
    <scope>NUCLEOTIDE SEQUENCE [LARGE SCALE GENOMIC DNA]</scope>
    <source>
        <strain evidence="4 7">DSM 100688</strain>
    </source>
</reference>
<evidence type="ECO:0000313" key="5">
    <source>
        <dbReference type="EMBL" id="NEG70883.1"/>
    </source>
</evidence>
<comment type="caution">
    <text evidence="4">The sequence shown here is derived from an EMBL/GenBank/DDBJ whole genome shotgun (WGS) entry which is preliminary data.</text>
</comment>
<feature type="domain" description="Putative host cell surface-exposed lipoprotein Ltp-like HTH region" evidence="3">
    <location>
        <begin position="134"/>
        <end position="181"/>
    </location>
</feature>
<name>A0A6L4X2Z6_9BIFI</name>
<dbReference type="InterPro" id="IPR036388">
    <property type="entry name" value="WH-like_DNA-bd_sf"/>
</dbReference>
<feature type="compositionally biased region" description="Low complexity" evidence="1">
    <location>
        <begin position="48"/>
        <end position="65"/>
    </location>
</feature>
<feature type="compositionally biased region" description="Basic and acidic residues" evidence="1">
    <location>
        <begin position="66"/>
        <end position="84"/>
    </location>
</feature>
<dbReference type="OrthoDB" id="2004788at2"/>
<proteinExistence type="predicted"/>
<dbReference type="InterPro" id="IPR011434">
    <property type="entry name" value="Ltp-like_HTH"/>
</dbReference>
<evidence type="ECO:0000313" key="6">
    <source>
        <dbReference type="Proteomes" id="UP000469943"/>
    </source>
</evidence>
<keyword evidence="2" id="KW-1133">Transmembrane helix</keyword>
<feature type="domain" description="Putative host cell surface-exposed lipoprotein Ltp-like HTH region" evidence="3">
    <location>
        <begin position="85"/>
        <end position="131"/>
    </location>
</feature>
<evidence type="ECO:0000313" key="4">
    <source>
        <dbReference type="EMBL" id="KAB8289174.1"/>
    </source>
</evidence>
<feature type="region of interest" description="Disordered" evidence="1">
    <location>
        <begin position="46"/>
        <end position="86"/>
    </location>
</feature>
<organism evidence="4 7">
    <name type="scientific">Bifidobacterium ramosum</name>
    <dbReference type="NCBI Taxonomy" id="1798158"/>
    <lineage>
        <taxon>Bacteria</taxon>
        <taxon>Bacillati</taxon>
        <taxon>Actinomycetota</taxon>
        <taxon>Actinomycetes</taxon>
        <taxon>Bifidobacteriales</taxon>
        <taxon>Bifidobacteriaceae</taxon>
        <taxon>Bifidobacterium</taxon>
    </lineage>
</organism>
<keyword evidence="2" id="KW-0472">Membrane</keyword>